<name>I5D678_MYCAA</name>
<dbReference type="Proteomes" id="UP000003181">
    <property type="component" value="Unassembled WGS sequence"/>
</dbReference>
<evidence type="ECO:0000313" key="3">
    <source>
        <dbReference type="Proteomes" id="UP000003181"/>
    </source>
</evidence>
<feature type="domain" description="Metallo-beta-lactamase" evidence="1">
    <location>
        <begin position="30"/>
        <end position="224"/>
    </location>
</feature>
<reference evidence="2 3" key="1">
    <citation type="journal article" date="2012" name="Appl. Environ. Microbiol.">
        <title>Emergence of Atypical Mycoplasma agalactiae Strains Harboring a New Prophage and Associated with an Alpine Wild Ungulate Mortality Episode.</title>
        <authorList>
            <person name="Tardy F."/>
            <person name="Baranowski E."/>
            <person name="Nouvel L.X."/>
            <person name="Mick V."/>
            <person name="Manso-Silvan L."/>
            <person name="Thiaucourt F."/>
            <person name="Thebault P."/>
            <person name="Breton M."/>
            <person name="Sirand-Pugnet P."/>
            <person name="Blanchard A."/>
            <person name="Garnier A."/>
            <person name="Gibert P."/>
            <person name="Game Y."/>
            <person name="Poumarat F."/>
            <person name="Citti C."/>
        </authorList>
    </citation>
    <scope>NUCLEOTIDE SEQUENCE [LARGE SCALE GENOMIC DNA]</scope>
    <source>
        <strain evidence="2 3">14628</strain>
    </source>
</reference>
<dbReference type="PANTHER" id="PTHR47619:SF1">
    <property type="entry name" value="EXODEOXYRIBONUCLEASE WALJ"/>
    <property type="match status" value="1"/>
</dbReference>
<dbReference type="OrthoDB" id="9781189at2"/>
<organism evidence="2 3">
    <name type="scientific">Mycoplasmopsis agalactiae 14628</name>
    <dbReference type="NCBI Taxonomy" id="1110504"/>
    <lineage>
        <taxon>Bacteria</taxon>
        <taxon>Bacillati</taxon>
        <taxon>Mycoplasmatota</taxon>
        <taxon>Mycoplasmoidales</taxon>
        <taxon>Metamycoplasmataceae</taxon>
        <taxon>Mycoplasmopsis</taxon>
    </lineage>
</organism>
<evidence type="ECO:0000313" key="2">
    <source>
        <dbReference type="EMBL" id="EIN15187.1"/>
    </source>
</evidence>
<dbReference type="InterPro" id="IPR036866">
    <property type="entry name" value="RibonucZ/Hydroxyglut_hydro"/>
</dbReference>
<dbReference type="InterPro" id="IPR001279">
    <property type="entry name" value="Metallo-B-lactamas"/>
</dbReference>
<dbReference type="STRING" id="1110504.MAGb_2960"/>
<dbReference type="Gene3D" id="3.60.15.10">
    <property type="entry name" value="Ribonuclease Z/Hydroxyacylglutathione hydrolase-like"/>
    <property type="match status" value="1"/>
</dbReference>
<dbReference type="SUPFAM" id="SSF56281">
    <property type="entry name" value="Metallo-hydrolase/oxidoreductase"/>
    <property type="match status" value="1"/>
</dbReference>
<sequence>MEITSYGSSSAGNCYFVDFGVDHYLTSGFNILIDIGVNITSKKADPNYEKFAQVRYLFISHEHSDHTKYLKQFLDFNSLATVIIHPECLKALYERQPALKLYHKRFELVTPGTMPYRLPLNIKDTNSCLEVYPIKVEHNSKANNGYFITLDANIYPKRRVFFITDCGSIKVKQFISKNIKEADIYLIESNHPEDLIVNDLKTEIQASNLGHFNSTQALRLVNFLKLHIDKNIEQKVVWIHTSSLFYEALSSADPFGLRFHPTNTERIQMSWIWQKKKI</sequence>
<dbReference type="RefSeq" id="WP_004024053.1">
    <property type="nucleotide sequence ID" value="NZ_AJPR01000006.1"/>
</dbReference>
<dbReference type="Pfam" id="PF12706">
    <property type="entry name" value="Lactamase_B_2"/>
    <property type="match status" value="1"/>
</dbReference>
<gene>
    <name evidence="2" type="ORF">MAGb_2960</name>
</gene>
<dbReference type="AlphaFoldDB" id="I5D678"/>
<dbReference type="InterPro" id="IPR052533">
    <property type="entry name" value="WalJ/YycJ-like"/>
</dbReference>
<dbReference type="PANTHER" id="PTHR47619">
    <property type="entry name" value="METALLO-HYDROLASE YYCJ-RELATED"/>
    <property type="match status" value="1"/>
</dbReference>
<dbReference type="EMBL" id="AJPR01000006">
    <property type="protein sequence ID" value="EIN15187.1"/>
    <property type="molecule type" value="Genomic_DNA"/>
</dbReference>
<comment type="caution">
    <text evidence="2">The sequence shown here is derived from an EMBL/GenBank/DDBJ whole genome shotgun (WGS) entry which is preliminary data.</text>
</comment>
<protein>
    <recommendedName>
        <fullName evidence="1">Metallo-beta-lactamase domain-containing protein</fullName>
    </recommendedName>
</protein>
<dbReference type="PATRIC" id="fig|1110504.5.peg.298"/>
<accession>I5D678</accession>
<proteinExistence type="predicted"/>
<evidence type="ECO:0000259" key="1">
    <source>
        <dbReference type="Pfam" id="PF12706"/>
    </source>
</evidence>